<proteinExistence type="predicted"/>
<evidence type="ECO:0000256" key="1">
    <source>
        <dbReference type="SAM" id="MobiDB-lite"/>
    </source>
</evidence>
<dbReference type="PROSITE" id="PS51257">
    <property type="entry name" value="PROKAR_LIPOPROTEIN"/>
    <property type="match status" value="1"/>
</dbReference>
<reference evidence="2" key="1">
    <citation type="submission" date="2022-05" db="EMBL/GenBank/DDBJ databases">
        <title>The Musa troglodytarum L. genome provides insights into the mechanism of non-climacteric behaviour and enrichment of carotenoids.</title>
        <authorList>
            <person name="Wang J."/>
        </authorList>
    </citation>
    <scope>NUCLEOTIDE SEQUENCE</scope>
    <source>
        <tissue evidence="2">Leaf</tissue>
    </source>
</reference>
<evidence type="ECO:0000313" key="3">
    <source>
        <dbReference type="Proteomes" id="UP001055439"/>
    </source>
</evidence>
<name>A0A9E7JER0_9LILI</name>
<keyword evidence="3" id="KW-1185">Reference proteome</keyword>
<protein>
    <submittedName>
        <fullName evidence="2">STYKc</fullName>
    </submittedName>
</protein>
<gene>
    <name evidence="2" type="ORF">MUK42_02601</name>
</gene>
<accession>A0A9E7JER0</accession>
<dbReference type="Proteomes" id="UP001055439">
    <property type="component" value="Chromosome 10"/>
</dbReference>
<dbReference type="AlphaFoldDB" id="A0A9E7JER0"/>
<dbReference type="OrthoDB" id="4062651at2759"/>
<organism evidence="2 3">
    <name type="scientific">Musa troglodytarum</name>
    <name type="common">fe'i banana</name>
    <dbReference type="NCBI Taxonomy" id="320322"/>
    <lineage>
        <taxon>Eukaryota</taxon>
        <taxon>Viridiplantae</taxon>
        <taxon>Streptophyta</taxon>
        <taxon>Embryophyta</taxon>
        <taxon>Tracheophyta</taxon>
        <taxon>Spermatophyta</taxon>
        <taxon>Magnoliopsida</taxon>
        <taxon>Liliopsida</taxon>
        <taxon>Zingiberales</taxon>
        <taxon>Musaceae</taxon>
        <taxon>Musa</taxon>
    </lineage>
</organism>
<dbReference type="EMBL" id="CP097503">
    <property type="protein sequence ID" value="URD78226.1"/>
    <property type="molecule type" value="Genomic_DNA"/>
</dbReference>
<evidence type="ECO:0000313" key="2">
    <source>
        <dbReference type="EMBL" id="URD78226.1"/>
    </source>
</evidence>
<sequence length="104" mass="11693">MGDKILCITSSLLACDSAANWHGPVQPMKESLRTLESSVLDAKLDPLMLVLSKLVLTFIILDLSFEQNDGFPVFPVTRDQHRVQQQQRTRPHSFAVAEENELDT</sequence>
<feature type="region of interest" description="Disordered" evidence="1">
    <location>
        <begin position="82"/>
        <end position="104"/>
    </location>
</feature>